<accession>A0A4D6M6F4</accession>
<dbReference type="AlphaFoldDB" id="A0A4D6M6F4"/>
<keyword evidence="3" id="KW-1185">Reference proteome</keyword>
<feature type="compositionally biased region" description="Acidic residues" evidence="1">
    <location>
        <begin position="89"/>
        <end position="100"/>
    </location>
</feature>
<feature type="compositionally biased region" description="Acidic residues" evidence="1">
    <location>
        <begin position="184"/>
        <end position="197"/>
    </location>
</feature>
<feature type="compositionally biased region" description="Acidic residues" evidence="1">
    <location>
        <begin position="158"/>
        <end position="169"/>
    </location>
</feature>
<feature type="region of interest" description="Disordered" evidence="1">
    <location>
        <begin position="142"/>
        <end position="197"/>
    </location>
</feature>
<proteinExistence type="predicted"/>
<reference evidence="2 3" key="1">
    <citation type="submission" date="2019-04" db="EMBL/GenBank/DDBJ databases">
        <title>An improved genome assembly and genetic linkage map for asparagus bean, Vigna unguiculata ssp. sesquipedialis.</title>
        <authorList>
            <person name="Xia Q."/>
            <person name="Zhang R."/>
            <person name="Dong Y."/>
        </authorList>
    </citation>
    <scope>NUCLEOTIDE SEQUENCE [LARGE SCALE GENOMIC DNA]</scope>
    <source>
        <tissue evidence="2">Leaf</tissue>
    </source>
</reference>
<name>A0A4D6M6F4_VIGUN</name>
<gene>
    <name evidence="2" type="ORF">DEO72_LG6g810</name>
</gene>
<organism evidence="2 3">
    <name type="scientific">Vigna unguiculata</name>
    <name type="common">Cowpea</name>
    <dbReference type="NCBI Taxonomy" id="3917"/>
    <lineage>
        <taxon>Eukaryota</taxon>
        <taxon>Viridiplantae</taxon>
        <taxon>Streptophyta</taxon>
        <taxon>Embryophyta</taxon>
        <taxon>Tracheophyta</taxon>
        <taxon>Spermatophyta</taxon>
        <taxon>Magnoliopsida</taxon>
        <taxon>eudicotyledons</taxon>
        <taxon>Gunneridae</taxon>
        <taxon>Pentapetalae</taxon>
        <taxon>rosids</taxon>
        <taxon>fabids</taxon>
        <taxon>Fabales</taxon>
        <taxon>Fabaceae</taxon>
        <taxon>Papilionoideae</taxon>
        <taxon>50 kb inversion clade</taxon>
        <taxon>NPAAA clade</taxon>
        <taxon>indigoferoid/millettioid clade</taxon>
        <taxon>Phaseoleae</taxon>
        <taxon>Vigna</taxon>
    </lineage>
</organism>
<dbReference type="Proteomes" id="UP000501690">
    <property type="component" value="Linkage Group LG6"/>
</dbReference>
<evidence type="ECO:0000313" key="2">
    <source>
        <dbReference type="EMBL" id="QCD96108.1"/>
    </source>
</evidence>
<dbReference type="EMBL" id="CP039350">
    <property type="protein sequence ID" value="QCD96108.1"/>
    <property type="molecule type" value="Genomic_DNA"/>
</dbReference>
<sequence length="197" mass="21912">MASSSSRPKRMKRTIFQEQFAYQSLEKFVQLRGIYYPDLLKVFYANAREENGIVVSRVTKLLKYHHIADKDDGLDENVANTTSKSASDTSEDDSTDEEEDHTMAKAIDSVVVSCCSHNSIQHLNAKVTKLLKYHHIADKDDGLDENVANTTSKSASDTSEDDSTDEEEDHTMAKAIDSVVGAATDDENYSTTDDMSD</sequence>
<feature type="region of interest" description="Disordered" evidence="1">
    <location>
        <begin position="73"/>
        <end position="101"/>
    </location>
</feature>
<evidence type="ECO:0000313" key="3">
    <source>
        <dbReference type="Proteomes" id="UP000501690"/>
    </source>
</evidence>
<evidence type="ECO:0000256" key="1">
    <source>
        <dbReference type="SAM" id="MobiDB-lite"/>
    </source>
</evidence>
<protein>
    <submittedName>
        <fullName evidence="2">Uncharacterized protein</fullName>
    </submittedName>
</protein>